<evidence type="ECO:0000256" key="1">
    <source>
        <dbReference type="ARBA" id="ARBA00004141"/>
    </source>
</evidence>
<dbReference type="GO" id="GO:0035673">
    <property type="term" value="F:oligopeptide transmembrane transporter activity"/>
    <property type="evidence" value="ECO:0007669"/>
    <property type="project" value="InterPro"/>
</dbReference>
<keyword evidence="4 10" id="KW-0812">Transmembrane</keyword>
<dbReference type="GeneID" id="80884363"/>
<feature type="region of interest" description="Disordered" evidence="9">
    <location>
        <begin position="176"/>
        <end position="197"/>
    </location>
</feature>
<organism evidence="11 12">
    <name type="scientific">Lipomyces tetrasporus</name>
    <dbReference type="NCBI Taxonomy" id="54092"/>
    <lineage>
        <taxon>Eukaryota</taxon>
        <taxon>Fungi</taxon>
        <taxon>Dikarya</taxon>
        <taxon>Ascomycota</taxon>
        <taxon>Saccharomycotina</taxon>
        <taxon>Lipomycetes</taxon>
        <taxon>Lipomycetales</taxon>
        <taxon>Lipomycetaceae</taxon>
        <taxon>Lipomyces</taxon>
    </lineage>
</organism>
<evidence type="ECO:0000256" key="8">
    <source>
        <dbReference type="ARBA" id="ARBA00023136"/>
    </source>
</evidence>
<comment type="caution">
    <text evidence="11">The sequence shown here is derived from an EMBL/GenBank/DDBJ whole genome shotgun (WGS) entry which is preliminary data.</text>
</comment>
<comment type="similarity">
    <text evidence="2">Belongs to the oligopeptide OPT transporter family.</text>
</comment>
<evidence type="ECO:0000256" key="2">
    <source>
        <dbReference type="ARBA" id="ARBA00008807"/>
    </source>
</evidence>
<dbReference type="PANTHER" id="PTHR22601">
    <property type="entry name" value="ISP4 LIKE PROTEIN"/>
    <property type="match status" value="1"/>
</dbReference>
<keyword evidence="12" id="KW-1185">Reference proteome</keyword>
<proteinExistence type="inferred from homology"/>
<feature type="transmembrane region" description="Helical" evidence="10">
    <location>
        <begin position="107"/>
        <end position="128"/>
    </location>
</feature>
<accession>A0AAD7QVS0</accession>
<dbReference type="InterPro" id="IPR004648">
    <property type="entry name" value="Oligpept_transpt"/>
</dbReference>
<evidence type="ECO:0000256" key="3">
    <source>
        <dbReference type="ARBA" id="ARBA00022448"/>
    </source>
</evidence>
<protein>
    <submittedName>
        <fullName evidence="11">OPT oligopeptide transporter protein-domain-containing protein</fullName>
    </submittedName>
</protein>
<dbReference type="RefSeq" id="XP_056045823.1">
    <property type="nucleotide sequence ID" value="XM_056189197.1"/>
</dbReference>
<name>A0AAD7QVS0_9ASCO</name>
<keyword evidence="8 10" id="KW-0472">Membrane</keyword>
<feature type="transmembrane region" description="Helical" evidence="10">
    <location>
        <begin position="81"/>
        <end position="101"/>
    </location>
</feature>
<dbReference type="GO" id="GO:0015031">
    <property type="term" value="P:protein transport"/>
    <property type="evidence" value="ECO:0007669"/>
    <property type="project" value="UniProtKB-KW"/>
</dbReference>
<gene>
    <name evidence="11" type="ORF">POJ06DRAFT_266978</name>
</gene>
<comment type="subcellular location">
    <subcellularLocation>
        <location evidence="1">Membrane</location>
        <topology evidence="1">Multi-pass membrane protein</topology>
    </subcellularLocation>
</comment>
<evidence type="ECO:0000313" key="11">
    <source>
        <dbReference type="EMBL" id="KAJ8102373.1"/>
    </source>
</evidence>
<dbReference type="EMBL" id="JARPMG010000003">
    <property type="protein sequence ID" value="KAJ8102373.1"/>
    <property type="molecule type" value="Genomic_DNA"/>
</dbReference>
<dbReference type="AlphaFoldDB" id="A0AAD7QVS0"/>
<sequence>MNTNAVYDRYGNTYNVSRIVVNNNVVEDLYQNYTPPYMSAGNLVGKDGLWAVCTCTFVDSLDDFDDPHSRMMSRYPEVPDWWYITIFFIGMGTGLAAILAWPTTVPIWTVVMIFLFNIVMFMPTLVVMSRTGYSMGFGAFSVILASFKDPGNAATNVIIRMWGYNIDDQSETFFGPPATGRHFPGPAASDSDRMLLR</sequence>
<dbReference type="Pfam" id="PF03169">
    <property type="entry name" value="OPT"/>
    <property type="match status" value="1"/>
</dbReference>
<keyword evidence="3" id="KW-0813">Transport</keyword>
<evidence type="ECO:0000256" key="5">
    <source>
        <dbReference type="ARBA" id="ARBA00022856"/>
    </source>
</evidence>
<evidence type="ECO:0000313" key="12">
    <source>
        <dbReference type="Proteomes" id="UP001217417"/>
    </source>
</evidence>
<dbReference type="GO" id="GO:0016020">
    <property type="term" value="C:membrane"/>
    <property type="evidence" value="ECO:0007669"/>
    <property type="project" value="UniProtKB-SubCell"/>
</dbReference>
<reference evidence="11" key="1">
    <citation type="submission" date="2023-03" db="EMBL/GenBank/DDBJ databases">
        <title>Near-Complete genome sequence of Lipomyces tetrasporous NRRL Y-64009, an oleaginous yeast capable of growing on lignocellulosic hydrolysates.</title>
        <authorList>
            <consortium name="Lawrence Berkeley National Laboratory"/>
            <person name="Jagtap S.S."/>
            <person name="Liu J.-J."/>
            <person name="Walukiewicz H.E."/>
            <person name="Pangilinan J."/>
            <person name="Lipzen A."/>
            <person name="Ahrendt S."/>
            <person name="Koriabine M."/>
            <person name="Cobaugh K."/>
            <person name="Salamov A."/>
            <person name="Yoshinaga Y."/>
            <person name="Ng V."/>
            <person name="Daum C."/>
            <person name="Grigoriev I.V."/>
            <person name="Slininger P.J."/>
            <person name="Dien B.S."/>
            <person name="Jin Y.-S."/>
            <person name="Rao C.V."/>
        </authorList>
    </citation>
    <scope>NUCLEOTIDE SEQUENCE</scope>
    <source>
        <strain evidence="11">NRRL Y-64009</strain>
    </source>
</reference>
<evidence type="ECO:0000256" key="9">
    <source>
        <dbReference type="SAM" id="MobiDB-lite"/>
    </source>
</evidence>
<evidence type="ECO:0000256" key="7">
    <source>
        <dbReference type="ARBA" id="ARBA00022989"/>
    </source>
</evidence>
<dbReference type="InterPro" id="IPR004813">
    <property type="entry name" value="OPT"/>
</dbReference>
<keyword evidence="6" id="KW-0653">Protein transport</keyword>
<keyword evidence="7 10" id="KW-1133">Transmembrane helix</keyword>
<evidence type="ECO:0000256" key="10">
    <source>
        <dbReference type="SAM" id="Phobius"/>
    </source>
</evidence>
<evidence type="ECO:0000256" key="6">
    <source>
        <dbReference type="ARBA" id="ARBA00022927"/>
    </source>
</evidence>
<dbReference type="Proteomes" id="UP001217417">
    <property type="component" value="Unassembled WGS sequence"/>
</dbReference>
<evidence type="ECO:0000256" key="4">
    <source>
        <dbReference type="ARBA" id="ARBA00022692"/>
    </source>
</evidence>
<keyword evidence="5" id="KW-0571">Peptide transport</keyword>